<dbReference type="Pfam" id="PF25565">
    <property type="entry name" value="Ubiquitin_At1g33420"/>
    <property type="match status" value="1"/>
</dbReference>
<evidence type="ECO:0000259" key="6">
    <source>
        <dbReference type="SMART" id="SM00249"/>
    </source>
</evidence>
<dbReference type="PROSITE" id="PS01359">
    <property type="entry name" value="ZF_PHD_1"/>
    <property type="match status" value="1"/>
</dbReference>
<evidence type="ECO:0000256" key="4">
    <source>
        <dbReference type="ARBA" id="ARBA00023015"/>
    </source>
</evidence>
<keyword evidence="5" id="KW-0804">Transcription</keyword>
<dbReference type="CDD" id="cd15556">
    <property type="entry name" value="PHD_MMD1_like"/>
    <property type="match status" value="1"/>
</dbReference>
<dbReference type="GO" id="GO:0008270">
    <property type="term" value="F:zinc ion binding"/>
    <property type="evidence" value="ECO:0007669"/>
    <property type="project" value="UniProtKB-KW"/>
</dbReference>
<evidence type="ECO:0000313" key="7">
    <source>
        <dbReference type="EMBL" id="KQJ88865.1"/>
    </source>
</evidence>
<dbReference type="HOGENOM" id="CLU_012141_0_0_1"/>
<evidence type="ECO:0000313" key="9">
    <source>
        <dbReference type="Proteomes" id="UP000008810"/>
    </source>
</evidence>
<dbReference type="SMART" id="SM00249">
    <property type="entry name" value="PHD"/>
    <property type="match status" value="1"/>
</dbReference>
<dbReference type="Gramene" id="KQJ88865">
    <property type="protein sequence ID" value="KQJ88865"/>
    <property type="gene ID" value="BRADI_4g21800v3"/>
</dbReference>
<evidence type="ECO:0000256" key="2">
    <source>
        <dbReference type="ARBA" id="ARBA00022771"/>
    </source>
</evidence>
<dbReference type="eggNOG" id="KOG1844">
    <property type="taxonomic scope" value="Eukaryota"/>
</dbReference>
<sequence>MAVHGRPTKRRICSSFASPMAVHGRPAKRARVTAEPCLLDVRAFKEERARAGAFGANVRGFLSRYASPAAAAAGEWGEEGVMGAGAGAAWLVGFRVGEDGEASVVVMDVVEEDVPGARRVYCDHCTVAGWSRHPVCGKKYHFIFRNKNTPNCKTCRRCGLMVGLFETRCPSCNTGSGLPNDGLEGWDYSQLDDPRHLLHGIVHENGFGHLVRINGHEGGSTILTGYQLMDFWDSLCRYLRVRKVSVMDVSKKFEVDCRILHAIASGSSWYGQWGFKLGSGSFGITPEAYYKAMDDLSSVPLSHFFPHSRSPRNQLQDTISLYQSLSKRPLTVVRDLFLYILGLAASKSVHNHLLAMHKKEPEYDTNSKEGRWTDDESKRATDVALKFLRAADRWVAMRTLRAATAHTIGSPQLVDYCIKTIGGARTNDGLVVVAQCNSETNSVEYRLMKEATLVPKNACVPSREHLLRDIKFLYDALLYPHTMHPYKPEQIHEGAKKSAMILLDCKQFIKHYDLEEDFLPQNPSMLHIWCQVELLDQVTDPPCLPAELLTLPPTATVADLKVEATRTFRDMYLMLQSFVVTQLLDCASASDTTQLKLLFGANGSVRIQGKCVGGERRVTIYRMERGVEKWTVKCSCGAKDDDGERMLSCDSCHVWQHTRCAGISDFDQVPKRYVCASCKLLHRPKMYSNFPNKRCKTGTGAFSHASRGSWGSRIR</sequence>
<reference evidence="7" key="2">
    <citation type="submission" date="2017-06" db="EMBL/GenBank/DDBJ databases">
        <title>WGS assembly of Brachypodium distachyon.</title>
        <authorList>
            <consortium name="The International Brachypodium Initiative"/>
            <person name="Lucas S."/>
            <person name="Harmon-Smith M."/>
            <person name="Lail K."/>
            <person name="Tice H."/>
            <person name="Grimwood J."/>
            <person name="Bruce D."/>
            <person name="Barry K."/>
            <person name="Shu S."/>
            <person name="Lindquist E."/>
            <person name="Wang M."/>
            <person name="Pitluck S."/>
            <person name="Vogel J.P."/>
            <person name="Garvin D.F."/>
            <person name="Mockler T.C."/>
            <person name="Schmutz J."/>
            <person name="Rokhsar D."/>
            <person name="Bevan M.W."/>
        </authorList>
    </citation>
    <scope>NUCLEOTIDE SEQUENCE</scope>
    <source>
        <strain evidence="7">Bd21</strain>
    </source>
</reference>
<protein>
    <recommendedName>
        <fullName evidence="6">Zinc finger PHD-type domain-containing protein</fullName>
    </recommendedName>
</protein>
<reference evidence="7 8" key="1">
    <citation type="journal article" date="2010" name="Nature">
        <title>Genome sequencing and analysis of the model grass Brachypodium distachyon.</title>
        <authorList>
            <consortium name="International Brachypodium Initiative"/>
        </authorList>
    </citation>
    <scope>NUCLEOTIDE SEQUENCE [LARGE SCALE GENOMIC DNA]</scope>
    <source>
        <strain evidence="7 8">Bd21</strain>
    </source>
</reference>
<dbReference type="AlphaFoldDB" id="I1IME4"/>
<dbReference type="InterPro" id="IPR058054">
    <property type="entry name" value="Znf_MS1-like"/>
</dbReference>
<keyword evidence="4" id="KW-0805">Transcription regulation</keyword>
<keyword evidence="1" id="KW-0479">Metal-binding</keyword>
<evidence type="ECO:0000256" key="1">
    <source>
        <dbReference type="ARBA" id="ARBA00022723"/>
    </source>
</evidence>
<dbReference type="ExpressionAtlas" id="I1IME4">
    <property type="expression patterns" value="baseline"/>
</dbReference>
<dbReference type="FunCoup" id="I1IME4">
    <property type="interactions" value="5"/>
</dbReference>
<dbReference type="Pfam" id="PF25874">
    <property type="entry name" value="WHD_plant_repro"/>
    <property type="match status" value="1"/>
</dbReference>
<accession>I1IME4</accession>
<reference evidence="8" key="3">
    <citation type="submission" date="2018-08" db="UniProtKB">
        <authorList>
            <consortium name="EnsemblPlants"/>
        </authorList>
    </citation>
    <scope>IDENTIFICATION</scope>
    <source>
        <strain evidence="8">cv. Bd21</strain>
    </source>
</reference>
<dbReference type="EMBL" id="CM000883">
    <property type="protein sequence ID" value="KQJ88865.1"/>
    <property type="molecule type" value="Genomic_DNA"/>
</dbReference>
<dbReference type="InterPro" id="IPR019787">
    <property type="entry name" value="Znf_PHD-finger"/>
</dbReference>
<dbReference type="PANTHER" id="PTHR46201:SF5">
    <property type="entry name" value="OS11G0234200 PROTEIN"/>
    <property type="match status" value="1"/>
</dbReference>
<keyword evidence="3" id="KW-0862">Zinc</keyword>
<keyword evidence="9" id="KW-1185">Reference proteome</keyword>
<gene>
    <name evidence="8" type="primary">LOC100840654</name>
    <name evidence="7" type="ORF">BRADI_4g21800v3</name>
</gene>
<evidence type="ECO:0000256" key="5">
    <source>
        <dbReference type="ARBA" id="ARBA00023163"/>
    </source>
</evidence>
<dbReference type="RefSeq" id="XP_010237811.1">
    <property type="nucleotide sequence ID" value="XM_010239509.3"/>
</dbReference>
<evidence type="ECO:0000256" key="3">
    <source>
        <dbReference type="ARBA" id="ARBA00022833"/>
    </source>
</evidence>
<dbReference type="InterPro" id="IPR059080">
    <property type="entry name" value="WHD_PTC1"/>
</dbReference>
<name>I1IME4_BRADI</name>
<keyword evidence="2" id="KW-0863">Zinc-finger</keyword>
<dbReference type="KEGG" id="bdi:100840654"/>
<dbReference type="InterPro" id="IPR011011">
    <property type="entry name" value="Znf_FYVE_PHD"/>
</dbReference>
<dbReference type="OrthoDB" id="436852at2759"/>
<dbReference type="EnsemblPlants" id="KQJ88865">
    <property type="protein sequence ID" value="KQJ88865"/>
    <property type="gene ID" value="BRADI_4g21800v3"/>
</dbReference>
<organism evidence="8">
    <name type="scientific">Brachypodium distachyon</name>
    <name type="common">Purple false brome</name>
    <name type="synonym">Trachynia distachya</name>
    <dbReference type="NCBI Taxonomy" id="15368"/>
    <lineage>
        <taxon>Eukaryota</taxon>
        <taxon>Viridiplantae</taxon>
        <taxon>Streptophyta</taxon>
        <taxon>Embryophyta</taxon>
        <taxon>Tracheophyta</taxon>
        <taxon>Spermatophyta</taxon>
        <taxon>Magnoliopsida</taxon>
        <taxon>Liliopsida</taxon>
        <taxon>Poales</taxon>
        <taxon>Poaceae</taxon>
        <taxon>BOP clade</taxon>
        <taxon>Pooideae</taxon>
        <taxon>Stipodae</taxon>
        <taxon>Brachypodieae</taxon>
        <taxon>Brachypodium</taxon>
    </lineage>
</organism>
<dbReference type="GeneID" id="100840654"/>
<evidence type="ECO:0000313" key="8">
    <source>
        <dbReference type="EnsemblPlants" id="KQJ88865"/>
    </source>
</evidence>
<dbReference type="Gene3D" id="3.30.40.10">
    <property type="entry name" value="Zinc/RING finger domain, C3HC4 (zinc finger)"/>
    <property type="match status" value="1"/>
</dbReference>
<dbReference type="Proteomes" id="UP000008810">
    <property type="component" value="Chromosome 4"/>
</dbReference>
<feature type="domain" description="Zinc finger PHD-type" evidence="6">
    <location>
        <begin position="633"/>
        <end position="679"/>
    </location>
</feature>
<dbReference type="STRING" id="15368.I1IME4"/>
<dbReference type="Pfam" id="PF00628">
    <property type="entry name" value="PHD"/>
    <property type="match status" value="1"/>
</dbReference>
<dbReference type="OMA" id="MHTRCAG"/>
<dbReference type="InterPro" id="IPR019786">
    <property type="entry name" value="Zinc_finger_PHD-type_CS"/>
</dbReference>
<dbReference type="PANTHER" id="PTHR46201">
    <property type="entry name" value="PHD FINGER PROTEIN MALE MEIOCYTE DEATH 1-RELATED"/>
    <property type="match status" value="1"/>
</dbReference>
<dbReference type="InterPro" id="IPR001965">
    <property type="entry name" value="Znf_PHD"/>
</dbReference>
<proteinExistence type="predicted"/>
<dbReference type="InterPro" id="IPR013083">
    <property type="entry name" value="Znf_RING/FYVE/PHD"/>
</dbReference>
<dbReference type="InterPro" id="IPR057765">
    <property type="entry name" value="MS1-like_ubiquitin"/>
</dbReference>
<dbReference type="SUPFAM" id="SSF57903">
    <property type="entry name" value="FYVE/PHD zinc finger"/>
    <property type="match status" value="1"/>
</dbReference>